<dbReference type="GeneID" id="63855031"/>
<feature type="chain" id="PRO_5040193418" description="Secreted protein" evidence="1">
    <location>
        <begin position="22"/>
        <end position="174"/>
    </location>
</feature>
<dbReference type="AlphaFoldDB" id="A0A9P4L7B4"/>
<dbReference type="Proteomes" id="UP000800039">
    <property type="component" value="Unassembled WGS sequence"/>
</dbReference>
<keyword evidence="3" id="KW-1185">Reference proteome</keyword>
<protein>
    <recommendedName>
        <fullName evidence="4">Secreted protein</fullName>
    </recommendedName>
</protein>
<organism evidence="2 3">
    <name type="scientific">Cucurbitaria berberidis CBS 394.84</name>
    <dbReference type="NCBI Taxonomy" id="1168544"/>
    <lineage>
        <taxon>Eukaryota</taxon>
        <taxon>Fungi</taxon>
        <taxon>Dikarya</taxon>
        <taxon>Ascomycota</taxon>
        <taxon>Pezizomycotina</taxon>
        <taxon>Dothideomycetes</taxon>
        <taxon>Pleosporomycetidae</taxon>
        <taxon>Pleosporales</taxon>
        <taxon>Pleosporineae</taxon>
        <taxon>Cucurbitariaceae</taxon>
        <taxon>Cucurbitaria</taxon>
    </lineage>
</organism>
<reference evidence="2" key="1">
    <citation type="submission" date="2020-01" db="EMBL/GenBank/DDBJ databases">
        <authorList>
            <consortium name="DOE Joint Genome Institute"/>
            <person name="Haridas S."/>
            <person name="Albert R."/>
            <person name="Binder M."/>
            <person name="Bloem J."/>
            <person name="Labutti K."/>
            <person name="Salamov A."/>
            <person name="Andreopoulos B."/>
            <person name="Baker S.E."/>
            <person name="Barry K."/>
            <person name="Bills G."/>
            <person name="Bluhm B.H."/>
            <person name="Cannon C."/>
            <person name="Castanera R."/>
            <person name="Culley D.E."/>
            <person name="Daum C."/>
            <person name="Ezra D."/>
            <person name="Gonzalez J.B."/>
            <person name="Henrissat B."/>
            <person name="Kuo A."/>
            <person name="Liang C."/>
            <person name="Lipzen A."/>
            <person name="Lutzoni F."/>
            <person name="Magnuson J."/>
            <person name="Mondo S."/>
            <person name="Nolan M."/>
            <person name="Ohm R."/>
            <person name="Pangilinan J."/>
            <person name="Park H.-J."/>
            <person name="Ramirez L."/>
            <person name="Alfaro M."/>
            <person name="Sun H."/>
            <person name="Tritt A."/>
            <person name="Yoshinaga Y."/>
            <person name="Zwiers L.-H."/>
            <person name="Turgeon B.G."/>
            <person name="Goodwin S.B."/>
            <person name="Spatafora J.W."/>
            <person name="Crous P.W."/>
            <person name="Grigoriev I.V."/>
        </authorList>
    </citation>
    <scope>NUCLEOTIDE SEQUENCE</scope>
    <source>
        <strain evidence="2">CBS 394.84</strain>
    </source>
</reference>
<proteinExistence type="predicted"/>
<name>A0A9P4L7B4_9PLEO</name>
<dbReference type="RefSeq" id="XP_040787429.1">
    <property type="nucleotide sequence ID" value="XM_040937781.1"/>
</dbReference>
<evidence type="ECO:0000313" key="2">
    <source>
        <dbReference type="EMBL" id="KAF1844866.1"/>
    </source>
</evidence>
<evidence type="ECO:0000256" key="1">
    <source>
        <dbReference type="SAM" id="SignalP"/>
    </source>
</evidence>
<evidence type="ECO:0000313" key="3">
    <source>
        <dbReference type="Proteomes" id="UP000800039"/>
    </source>
</evidence>
<keyword evidence="1" id="KW-0732">Signal</keyword>
<comment type="caution">
    <text evidence="2">The sequence shown here is derived from an EMBL/GenBank/DDBJ whole genome shotgun (WGS) entry which is preliminary data.</text>
</comment>
<gene>
    <name evidence="2" type="ORF">K460DRAFT_416229</name>
</gene>
<accession>A0A9P4L7B4</accession>
<dbReference type="EMBL" id="ML976616">
    <property type="protein sequence ID" value="KAF1844866.1"/>
    <property type="molecule type" value="Genomic_DNA"/>
</dbReference>
<dbReference type="OrthoDB" id="3679522at2759"/>
<evidence type="ECO:0008006" key="4">
    <source>
        <dbReference type="Google" id="ProtNLM"/>
    </source>
</evidence>
<sequence length="174" mass="18809">MSVKLRIFAMLCLISMTLVASLPHTGMINDEFVRDVGAVYTEPGYGGKASFLLALKAEPKCMPFDGNIASVQVCVTASCTFYPTEGCEQDSDSSSFTVNGPGDVQDVYAHVHKSKYGSYICGTDETVITKGKDTLPTTPHDSSKDKKPVMVLETTEHDESKELKSAAWQVPSSN</sequence>
<feature type="signal peptide" evidence="1">
    <location>
        <begin position="1"/>
        <end position="21"/>
    </location>
</feature>